<name>A0AAD9N9P8_RIDPI</name>
<dbReference type="AlphaFoldDB" id="A0AAD9N9P8"/>
<reference evidence="2" key="1">
    <citation type="journal article" date="2023" name="Mol. Biol. Evol.">
        <title>Third-Generation Sequencing Reveals the Adaptive Role of the Epigenome in Three Deep-Sea Polychaetes.</title>
        <authorList>
            <person name="Perez M."/>
            <person name="Aroh O."/>
            <person name="Sun Y."/>
            <person name="Lan Y."/>
            <person name="Juniper S.K."/>
            <person name="Young C.R."/>
            <person name="Angers B."/>
            <person name="Qian P.Y."/>
        </authorList>
    </citation>
    <scope>NUCLEOTIDE SEQUENCE</scope>
    <source>
        <strain evidence="2">R07B-5</strain>
    </source>
</reference>
<proteinExistence type="predicted"/>
<evidence type="ECO:0000313" key="2">
    <source>
        <dbReference type="EMBL" id="KAK2160598.1"/>
    </source>
</evidence>
<dbReference type="EMBL" id="JAODUO010001635">
    <property type="protein sequence ID" value="KAK2160598.1"/>
    <property type="molecule type" value="Genomic_DNA"/>
</dbReference>
<comment type="caution">
    <text evidence="2">The sequence shown here is derived from an EMBL/GenBank/DDBJ whole genome shotgun (WGS) entry which is preliminary data.</text>
</comment>
<evidence type="ECO:0000313" key="3">
    <source>
        <dbReference type="Proteomes" id="UP001209878"/>
    </source>
</evidence>
<feature type="region of interest" description="Disordered" evidence="1">
    <location>
        <begin position="202"/>
        <end position="228"/>
    </location>
</feature>
<keyword evidence="3" id="KW-1185">Reference proteome</keyword>
<evidence type="ECO:0000256" key="1">
    <source>
        <dbReference type="SAM" id="MobiDB-lite"/>
    </source>
</evidence>
<sequence length="228" mass="26480">MANLMLNHPTYCYYNPVVGMQNTSDESDEATSHPIDRVPSRVGAAAGPEIVDVDTLAQKVVDDNTAFVVGGLVVEKVRNDVPFYYVGCQTSNRRRSVDLCTFYNSCSKFVRLRDYYYYYFYVRKYTAMEYAKKMALVDPRLLESVPSQPPFANPIGNVMRRLDDEMRFILDRSDLNDREKVVLYNQVLMRYNIFSDKTSQQPVRVTIDKPPVKEDEEEDKDKRTYQKP</sequence>
<gene>
    <name evidence="2" type="ORF">NP493_1637g00021</name>
</gene>
<dbReference type="Proteomes" id="UP001209878">
    <property type="component" value="Unassembled WGS sequence"/>
</dbReference>
<accession>A0AAD9N9P8</accession>
<protein>
    <submittedName>
        <fullName evidence="2">Uncharacterized protein</fullName>
    </submittedName>
</protein>
<organism evidence="2 3">
    <name type="scientific">Ridgeia piscesae</name>
    <name type="common">Tubeworm</name>
    <dbReference type="NCBI Taxonomy" id="27915"/>
    <lineage>
        <taxon>Eukaryota</taxon>
        <taxon>Metazoa</taxon>
        <taxon>Spiralia</taxon>
        <taxon>Lophotrochozoa</taxon>
        <taxon>Annelida</taxon>
        <taxon>Polychaeta</taxon>
        <taxon>Sedentaria</taxon>
        <taxon>Canalipalpata</taxon>
        <taxon>Sabellida</taxon>
        <taxon>Siboglinidae</taxon>
        <taxon>Ridgeia</taxon>
    </lineage>
</organism>